<comment type="caution">
    <text evidence="2">The sequence shown here is derived from an EMBL/GenBank/DDBJ whole genome shotgun (WGS) entry which is preliminary data.</text>
</comment>
<dbReference type="EMBL" id="QJNU01000017">
    <property type="protein sequence ID" value="RYP10540.1"/>
    <property type="molecule type" value="Genomic_DNA"/>
</dbReference>
<dbReference type="AlphaFoldDB" id="A0A4Q4TY26"/>
<dbReference type="InterPro" id="IPR029033">
    <property type="entry name" value="His_PPase_superfam"/>
</dbReference>
<gene>
    <name evidence="2" type="ORF">DL764_000593</name>
</gene>
<evidence type="ECO:0000313" key="2">
    <source>
        <dbReference type="EMBL" id="RYP10540.1"/>
    </source>
</evidence>
<dbReference type="Proteomes" id="UP000293360">
    <property type="component" value="Unassembled WGS sequence"/>
</dbReference>
<reference evidence="2 3" key="1">
    <citation type="submission" date="2018-06" db="EMBL/GenBank/DDBJ databases">
        <title>Complete Genomes of Monosporascus.</title>
        <authorList>
            <person name="Robinson A.J."/>
            <person name="Natvig D.O."/>
        </authorList>
    </citation>
    <scope>NUCLEOTIDE SEQUENCE [LARGE SCALE GENOMIC DNA]</scope>
    <source>
        <strain evidence="2 3">CBS 110550</strain>
    </source>
</reference>
<dbReference type="SUPFAM" id="SSF53254">
    <property type="entry name" value="Phosphoglycerate mutase-like"/>
    <property type="match status" value="1"/>
</dbReference>
<protein>
    <recommendedName>
        <fullName evidence="4">Phosphoglycerate mutase family protein</fullName>
    </recommendedName>
</protein>
<feature type="chain" id="PRO_5020337331" description="Phosphoglycerate mutase family protein" evidence="1">
    <location>
        <begin position="16"/>
        <end position="169"/>
    </location>
</feature>
<organism evidence="2 3">
    <name type="scientific">Monosporascus ibericus</name>
    <dbReference type="NCBI Taxonomy" id="155417"/>
    <lineage>
        <taxon>Eukaryota</taxon>
        <taxon>Fungi</taxon>
        <taxon>Dikarya</taxon>
        <taxon>Ascomycota</taxon>
        <taxon>Pezizomycotina</taxon>
        <taxon>Sordariomycetes</taxon>
        <taxon>Xylariomycetidae</taxon>
        <taxon>Xylariales</taxon>
        <taxon>Xylariales incertae sedis</taxon>
        <taxon>Monosporascus</taxon>
    </lineage>
</organism>
<feature type="signal peptide" evidence="1">
    <location>
        <begin position="1"/>
        <end position="15"/>
    </location>
</feature>
<dbReference type="CDD" id="cd07040">
    <property type="entry name" value="HP"/>
    <property type="match status" value="1"/>
</dbReference>
<sequence>MKKIALLALASLALAKPTIYLIRHGEKPKDGNGLNKEGEQRAQCLRTVFGAGSEYNITHIMAQTPKSNGKRKRPYDTVKPLADDLGLTVDISCDRDDSKCVADLVNGYTADGNILICWKHGEMKTVAKRLGAKGVKDYPDDRFDLIWTLPYDYKEIVSIESENCPGLDN</sequence>
<evidence type="ECO:0008006" key="4">
    <source>
        <dbReference type="Google" id="ProtNLM"/>
    </source>
</evidence>
<evidence type="ECO:0000313" key="3">
    <source>
        <dbReference type="Proteomes" id="UP000293360"/>
    </source>
</evidence>
<accession>A0A4Q4TY26</accession>
<keyword evidence="3" id="KW-1185">Reference proteome</keyword>
<dbReference type="OrthoDB" id="425925at2759"/>
<dbReference type="STRING" id="155417.A0A4Q4TY26"/>
<name>A0A4Q4TY26_9PEZI</name>
<evidence type="ECO:0000256" key="1">
    <source>
        <dbReference type="SAM" id="SignalP"/>
    </source>
</evidence>
<keyword evidence="1" id="KW-0732">Signal</keyword>
<proteinExistence type="predicted"/>